<feature type="compositionally biased region" description="Polar residues" evidence="1">
    <location>
        <begin position="33"/>
        <end position="45"/>
    </location>
</feature>
<protein>
    <submittedName>
        <fullName evidence="2">Asparaginase</fullName>
    </submittedName>
</protein>
<dbReference type="CDD" id="cd04514">
    <property type="entry name" value="Taspase1_like"/>
    <property type="match status" value="1"/>
</dbReference>
<reference evidence="2 3" key="1">
    <citation type="journal article" date="2024" name="J. Plant Pathol.">
        <title>Sequence and assembly of the genome of Seiridium unicorne, isolate CBS 538.82, causal agent of cypress canker disease.</title>
        <authorList>
            <person name="Scali E."/>
            <person name="Rocca G.D."/>
            <person name="Danti R."/>
            <person name="Garbelotto M."/>
            <person name="Barberini S."/>
            <person name="Baroncelli R."/>
            <person name="Emiliani G."/>
        </authorList>
    </citation>
    <scope>NUCLEOTIDE SEQUENCE [LARGE SCALE GENOMIC DNA]</scope>
    <source>
        <strain evidence="2 3">BM-138-508</strain>
    </source>
</reference>
<feature type="compositionally biased region" description="Polar residues" evidence="1">
    <location>
        <begin position="323"/>
        <end position="351"/>
    </location>
</feature>
<evidence type="ECO:0000313" key="3">
    <source>
        <dbReference type="Proteomes" id="UP001408356"/>
    </source>
</evidence>
<comment type="caution">
    <text evidence="2">The sequence shown here is derived from an EMBL/GenBank/DDBJ whole genome shotgun (WGS) entry which is preliminary data.</text>
</comment>
<keyword evidence="3" id="KW-1185">Reference proteome</keyword>
<dbReference type="EMBL" id="JARVKF010000421">
    <property type="protein sequence ID" value="KAK9414882.1"/>
    <property type="molecule type" value="Genomic_DNA"/>
</dbReference>
<feature type="region of interest" description="Disordered" evidence="1">
    <location>
        <begin position="306"/>
        <end position="425"/>
    </location>
</feature>
<evidence type="ECO:0000313" key="2">
    <source>
        <dbReference type="EMBL" id="KAK9414882.1"/>
    </source>
</evidence>
<dbReference type="PANTHER" id="PTHR10188">
    <property type="entry name" value="L-ASPARAGINASE"/>
    <property type="match status" value="1"/>
</dbReference>
<evidence type="ECO:0000256" key="1">
    <source>
        <dbReference type="SAM" id="MobiDB-lite"/>
    </source>
</evidence>
<dbReference type="Gene3D" id="3.60.20.30">
    <property type="entry name" value="(Glycosyl)asparaginase"/>
    <property type="match status" value="1"/>
</dbReference>
<feature type="region of interest" description="Disordered" evidence="1">
    <location>
        <begin position="25"/>
        <end position="70"/>
    </location>
</feature>
<dbReference type="InterPro" id="IPR037464">
    <property type="entry name" value="Taspase1"/>
</dbReference>
<feature type="region of interest" description="Disordered" evidence="1">
    <location>
        <begin position="483"/>
        <end position="502"/>
    </location>
</feature>
<dbReference type="PANTHER" id="PTHR10188:SF8">
    <property type="entry name" value="THREONINE ASPARTASE 1"/>
    <property type="match status" value="1"/>
</dbReference>
<accession>A0ABR2UK30</accession>
<dbReference type="InterPro" id="IPR029055">
    <property type="entry name" value="Ntn_hydrolases_N"/>
</dbReference>
<gene>
    <name evidence="2" type="ORF">SUNI508_10825</name>
</gene>
<dbReference type="InterPro" id="IPR000246">
    <property type="entry name" value="Peptidase_T2"/>
</dbReference>
<name>A0ABR2UK30_9PEZI</name>
<dbReference type="SUPFAM" id="SSF56235">
    <property type="entry name" value="N-terminal nucleophile aminohydrolases (Ntn hydrolases)"/>
    <property type="match status" value="1"/>
</dbReference>
<dbReference type="Pfam" id="PF01112">
    <property type="entry name" value="Asparaginase_2"/>
    <property type="match status" value="2"/>
</dbReference>
<dbReference type="Proteomes" id="UP001408356">
    <property type="component" value="Unassembled WGS sequence"/>
</dbReference>
<proteinExistence type="predicted"/>
<sequence length="637" mass="68976">MLHRDEEDSSSSKAKARIHAFKSFLGKRKFQKDSSSPTRQQTAPSEPTIGADTDMSEPGREREYDEDIDAPIFPPGVDIPEWFRDDEQTWWLDGSNERNGRAKPHVAAIFIHAGAGYHSIANERLHLDACSDAARAAMKLLRMGVPAVEGVEIAIRVLEDREITNAGFGSNLAIDGTVECDATIVDHFGSSGACGATPHIKNPISLAKMILVEGHKALSLRRVAPNLLVGKGAKEFATEHGMNLVPNNWLVSKNAQDRWERWKKDLKLAENTKGPTNPSAEARPMTPEAFEKGHDKRDHTIAIKTGTWNEGQPDSPGQPITPVANSPPVQTGSALKSEAPWQSTAPSPSTRESPRVPTDRSPLSFLGAFTTPRPSNPGSPASKKPRHKDGRGDDANDEMDTGDRASSPNSPVPDSAHLNSPPHDLEYRENEDRIMDTVGAIAIDQWGNMAAGSSSGGIGMKHRGRVGPAALIGIGTALIPGFDRTQAPASKDKPKDAAQDSDDFEWKAVAVVTSGTGEHMAITQASQRCAERLYQNTKRGTNGQDVSEYDETAIMESFIVHDFQNHPGVLQSPSASAIGAMAIKQTERGYYLHFAHNTDSFALASMSSTDRNPHCVMSRLEEGKEGVAQGARKINLH</sequence>
<organism evidence="2 3">
    <name type="scientific">Seiridium unicorne</name>
    <dbReference type="NCBI Taxonomy" id="138068"/>
    <lineage>
        <taxon>Eukaryota</taxon>
        <taxon>Fungi</taxon>
        <taxon>Dikarya</taxon>
        <taxon>Ascomycota</taxon>
        <taxon>Pezizomycotina</taxon>
        <taxon>Sordariomycetes</taxon>
        <taxon>Xylariomycetidae</taxon>
        <taxon>Amphisphaeriales</taxon>
        <taxon>Sporocadaceae</taxon>
        <taxon>Seiridium</taxon>
    </lineage>
</organism>